<dbReference type="PANTHER" id="PTHR30050:SF2">
    <property type="entry name" value="CHROMOSOMAL REPLICATION INITIATOR PROTEIN DNAA"/>
    <property type="match status" value="1"/>
</dbReference>
<dbReference type="CDD" id="cd00009">
    <property type="entry name" value="AAA"/>
    <property type="match status" value="1"/>
</dbReference>
<dbReference type="GO" id="GO:0006270">
    <property type="term" value="P:DNA replication initiation"/>
    <property type="evidence" value="ECO:0007669"/>
    <property type="project" value="InterPro"/>
</dbReference>
<keyword evidence="1" id="KW-0963">Cytoplasm</keyword>
<reference evidence="11" key="2">
    <citation type="journal article" date="2021" name="PeerJ">
        <title>Extensive microbial diversity within the chicken gut microbiome revealed by metagenomics and culture.</title>
        <authorList>
            <person name="Gilroy R."/>
            <person name="Ravi A."/>
            <person name="Getino M."/>
            <person name="Pursley I."/>
            <person name="Horton D.L."/>
            <person name="Alikhan N.F."/>
            <person name="Baker D."/>
            <person name="Gharbi K."/>
            <person name="Hall N."/>
            <person name="Watson M."/>
            <person name="Adriaenssens E.M."/>
            <person name="Foster-Nyarko E."/>
            <person name="Jarju S."/>
            <person name="Secka A."/>
            <person name="Antonio M."/>
            <person name="Oren A."/>
            <person name="Chaudhuri R.R."/>
            <person name="La Ragione R."/>
            <person name="Hildebrand F."/>
            <person name="Pallen M.J."/>
        </authorList>
    </citation>
    <scope>NUCLEOTIDE SEQUENCE</scope>
    <source>
        <strain evidence="11">B1-16210</strain>
    </source>
</reference>
<dbReference type="GO" id="GO:0005886">
    <property type="term" value="C:plasma membrane"/>
    <property type="evidence" value="ECO:0007669"/>
    <property type="project" value="TreeGrafter"/>
</dbReference>
<keyword evidence="2 7" id="KW-0235">DNA replication</keyword>
<dbReference type="InterPro" id="IPR020591">
    <property type="entry name" value="Chromosome_initiator_DnaA-like"/>
</dbReference>
<dbReference type="CDD" id="cd06571">
    <property type="entry name" value="Bac_DnaA_C"/>
    <property type="match status" value="1"/>
</dbReference>
<evidence type="ECO:0000256" key="3">
    <source>
        <dbReference type="ARBA" id="ARBA00022741"/>
    </source>
</evidence>
<dbReference type="InterPro" id="IPR003593">
    <property type="entry name" value="AAA+_ATPase"/>
</dbReference>
<comment type="similarity">
    <text evidence="8">Belongs to the DnaA family.</text>
</comment>
<evidence type="ECO:0000256" key="6">
    <source>
        <dbReference type="ARBA" id="ARBA00023125"/>
    </source>
</evidence>
<evidence type="ECO:0000256" key="5">
    <source>
        <dbReference type="ARBA" id="ARBA00023121"/>
    </source>
</evidence>
<evidence type="ECO:0000313" key="11">
    <source>
        <dbReference type="EMBL" id="MBO8406976.1"/>
    </source>
</evidence>
<gene>
    <name evidence="11" type="ORF">IAC77_00765</name>
</gene>
<dbReference type="SMART" id="SM00760">
    <property type="entry name" value="Bac_DnaA_C"/>
    <property type="match status" value="1"/>
</dbReference>
<dbReference type="Pfam" id="PF08299">
    <property type="entry name" value="Bac_DnaA_C"/>
    <property type="match status" value="1"/>
</dbReference>
<dbReference type="EMBL" id="JADINE010000011">
    <property type="protein sequence ID" value="MBO8406976.1"/>
    <property type="molecule type" value="Genomic_DNA"/>
</dbReference>
<evidence type="ECO:0000256" key="8">
    <source>
        <dbReference type="RuleBase" id="RU004227"/>
    </source>
</evidence>
<evidence type="ECO:0000313" key="12">
    <source>
        <dbReference type="Proteomes" id="UP000721442"/>
    </source>
</evidence>
<dbReference type="Pfam" id="PF11638">
    <property type="entry name" value="DnaA_N"/>
    <property type="match status" value="1"/>
</dbReference>
<dbReference type="SMART" id="SM00382">
    <property type="entry name" value="AAA"/>
    <property type="match status" value="1"/>
</dbReference>
<evidence type="ECO:0000259" key="10">
    <source>
        <dbReference type="SMART" id="SM00760"/>
    </source>
</evidence>
<dbReference type="SUPFAM" id="SSF48295">
    <property type="entry name" value="TrpR-like"/>
    <property type="match status" value="1"/>
</dbReference>
<dbReference type="PANTHER" id="PTHR30050">
    <property type="entry name" value="CHROMOSOMAL REPLICATION INITIATOR PROTEIN DNAA"/>
    <property type="match status" value="1"/>
</dbReference>
<feature type="domain" description="AAA+ ATPase" evidence="9">
    <location>
        <begin position="142"/>
        <end position="261"/>
    </location>
</feature>
<dbReference type="PRINTS" id="PR00051">
    <property type="entry name" value="DNAA"/>
</dbReference>
<dbReference type="InterPro" id="IPR027417">
    <property type="entry name" value="P-loop_NTPase"/>
</dbReference>
<dbReference type="InterPro" id="IPR013317">
    <property type="entry name" value="DnaA_dom"/>
</dbReference>
<dbReference type="Gene3D" id="1.10.1750.10">
    <property type="match status" value="1"/>
</dbReference>
<dbReference type="Gene3D" id="3.40.50.300">
    <property type="entry name" value="P-loop containing nucleotide triphosphate hydrolases"/>
    <property type="match status" value="1"/>
</dbReference>
<comment type="caution">
    <text evidence="11">The sequence shown here is derived from an EMBL/GenBank/DDBJ whole genome shotgun (WGS) entry which is preliminary data.</text>
</comment>
<dbReference type="GO" id="GO:0005524">
    <property type="term" value="F:ATP binding"/>
    <property type="evidence" value="ECO:0007669"/>
    <property type="project" value="UniProtKB-KW"/>
</dbReference>
<dbReference type="InterPro" id="IPR038454">
    <property type="entry name" value="DnaA_N_sf"/>
</dbReference>
<feature type="domain" description="Chromosomal replication initiator DnaA C-terminal" evidence="10">
    <location>
        <begin position="339"/>
        <end position="408"/>
    </location>
</feature>
<dbReference type="GO" id="GO:0008289">
    <property type="term" value="F:lipid binding"/>
    <property type="evidence" value="ECO:0007669"/>
    <property type="project" value="UniProtKB-KW"/>
</dbReference>
<accession>A0A940DG40</accession>
<reference evidence="11" key="1">
    <citation type="submission" date="2020-10" db="EMBL/GenBank/DDBJ databases">
        <authorList>
            <person name="Gilroy R."/>
        </authorList>
    </citation>
    <scope>NUCLEOTIDE SEQUENCE</scope>
    <source>
        <strain evidence="11">B1-16210</strain>
    </source>
</reference>
<name>A0A940DG40_9PROT</name>
<dbReference type="Gene3D" id="3.30.300.180">
    <property type="match status" value="1"/>
</dbReference>
<keyword evidence="4 7" id="KW-0067">ATP-binding</keyword>
<protein>
    <recommendedName>
        <fullName evidence="7">Chromosomal replication initiator protein DnaA</fullName>
    </recommendedName>
</protein>
<dbReference type="Pfam" id="PF00308">
    <property type="entry name" value="Bac_DnaA"/>
    <property type="match status" value="1"/>
</dbReference>
<comment type="function">
    <text evidence="7">Plays an essential role in the initiation and regulation of chromosomal replication. ATP-DnaA binds to the origin of replication (oriC) to initiate formation of the DNA replication initiation complex once per cell cycle. Binds the DnaA box (a 9 base pair repeat at the origin) and separates the double-stranded (ds)DNA. Forms a right-handed helical filament on oriC DNA; dsDNA binds to the exterior of the filament while single-stranded (ss)DNA is stabiized in the filament's interior. The ATP-DnaA-oriC complex binds and stabilizes one strand of the AT-rich DNA unwinding element (DUE), permitting loading of DNA polymerase. After initiation quickly degrades to an ADP-DnaA complex that is not apt for DNA replication. Binds acidic phospholipids.</text>
</comment>
<keyword evidence="6 7" id="KW-0238">DNA-binding</keyword>
<dbReference type="InterPro" id="IPR013159">
    <property type="entry name" value="DnaA_C"/>
</dbReference>
<proteinExistence type="inferred from homology"/>
<evidence type="ECO:0000256" key="1">
    <source>
        <dbReference type="ARBA" id="ARBA00022490"/>
    </source>
</evidence>
<dbReference type="InterPro" id="IPR010921">
    <property type="entry name" value="Trp_repressor/repl_initiator"/>
</dbReference>
<dbReference type="GO" id="GO:0003688">
    <property type="term" value="F:DNA replication origin binding"/>
    <property type="evidence" value="ECO:0007669"/>
    <property type="project" value="TreeGrafter"/>
</dbReference>
<evidence type="ECO:0000256" key="4">
    <source>
        <dbReference type="ARBA" id="ARBA00022840"/>
    </source>
</evidence>
<evidence type="ECO:0000256" key="2">
    <source>
        <dbReference type="ARBA" id="ARBA00022705"/>
    </source>
</evidence>
<dbReference type="AlphaFoldDB" id="A0A940DG40"/>
<evidence type="ECO:0000256" key="7">
    <source>
        <dbReference type="RuleBase" id="RU000577"/>
    </source>
</evidence>
<dbReference type="Proteomes" id="UP000721442">
    <property type="component" value="Unassembled WGS sequence"/>
</dbReference>
<keyword evidence="3 7" id="KW-0547">Nucleotide-binding</keyword>
<evidence type="ECO:0000259" key="9">
    <source>
        <dbReference type="SMART" id="SM00382"/>
    </source>
</evidence>
<keyword evidence="5" id="KW-0446">Lipid-binding</keyword>
<dbReference type="GO" id="GO:0006275">
    <property type="term" value="P:regulation of DNA replication"/>
    <property type="evidence" value="ECO:0007669"/>
    <property type="project" value="InterPro"/>
</dbReference>
<sequence length="430" mass="45554">MMQAVAMKTMANLEQIRGAIAAKIDSATFTAWISPLQFDVRDDVLVLTAQNQFSADFIGSVHKNVLAGVAAQFGLKLEIAVRGATAVAAPVANDNALQSYSPAATVAQTVTTDAHAFDSFVCCDENAFVLSACKKIAAGVVSFSPLFIYGPAGCGKSLLADCIENAAAGRVIKMSGGQFVSEFARSLHDRTVFAFKDFCRNCDTFILDDVQSLAGKRATCEEFAQLIMDLRAAGKNVVLTANAAPSNLTGFDHRMQSLLASGLVADVVAPNNNVKRVMLVRAGVVSDVADAIASRVAGDGHLVAGVAMKIKTYAELMGENVTMDVATRLLADTLQKAKTPIAMVKSMCEKLGVSYDAVCGKGRSRALVLARQVMMVVLKNATNMSLTEIGRVCGDRDHATVVYAISQIEKLQKSDLVLAAQINQLVADCK</sequence>
<organism evidence="11 12">
    <name type="scientific">Candidatus Enterousia excrementavium</name>
    <dbReference type="NCBI Taxonomy" id="2840789"/>
    <lineage>
        <taxon>Bacteria</taxon>
        <taxon>Pseudomonadati</taxon>
        <taxon>Pseudomonadota</taxon>
        <taxon>Alphaproteobacteria</taxon>
        <taxon>Candidatus Enterousia</taxon>
    </lineage>
</organism>
<dbReference type="InterPro" id="IPR024633">
    <property type="entry name" value="DnaA_N_dom"/>
</dbReference>
<dbReference type="SUPFAM" id="SSF52540">
    <property type="entry name" value="P-loop containing nucleoside triphosphate hydrolases"/>
    <property type="match status" value="1"/>
</dbReference>